<evidence type="ECO:0000256" key="8">
    <source>
        <dbReference type="HAMAP-Rule" id="MF_03226"/>
    </source>
</evidence>
<feature type="coiled-coil region" evidence="9">
    <location>
        <begin position="110"/>
        <end position="153"/>
    </location>
</feature>
<dbReference type="AlphaFoldDB" id="A0AAV9IDP4"/>
<keyword evidence="6" id="KW-0508">mRNA splicing</keyword>
<feature type="binding site" evidence="8">
    <location>
        <position position="80"/>
    </location>
    <ligand>
        <name>Zn(2+)</name>
        <dbReference type="ChEBI" id="CHEBI:29105"/>
    </ligand>
</feature>
<feature type="compositionally biased region" description="Basic and acidic residues" evidence="10">
    <location>
        <begin position="225"/>
        <end position="239"/>
    </location>
</feature>
<feature type="binding site" evidence="8">
    <location>
        <position position="83"/>
    </location>
    <ligand>
        <name>Zn(2+)</name>
        <dbReference type="ChEBI" id="CHEBI:29105"/>
    </ligand>
</feature>
<evidence type="ECO:0000256" key="4">
    <source>
        <dbReference type="ARBA" id="ARBA00022728"/>
    </source>
</evidence>
<keyword evidence="4 8" id="KW-0747">Spliceosome</keyword>
<proteinExistence type="inferred from homology"/>
<keyword evidence="3 8" id="KW-0479">Metal-binding</keyword>
<name>A0AAV9IDP4_9RHOD</name>
<dbReference type="Proteomes" id="UP001300502">
    <property type="component" value="Unassembled WGS sequence"/>
</dbReference>
<dbReference type="EMBL" id="JANCYU010000031">
    <property type="protein sequence ID" value="KAK4525500.1"/>
    <property type="molecule type" value="Genomic_DNA"/>
</dbReference>
<evidence type="ECO:0000256" key="1">
    <source>
        <dbReference type="ARBA" id="ARBA00004123"/>
    </source>
</evidence>
<comment type="caution">
    <text evidence="11">The sequence shown here is derived from an EMBL/GenBank/DDBJ whole genome shotgun (WGS) entry which is preliminary data.</text>
</comment>
<evidence type="ECO:0000313" key="12">
    <source>
        <dbReference type="Proteomes" id="UP001300502"/>
    </source>
</evidence>
<protein>
    <recommendedName>
        <fullName evidence="8">Splicing factor YJU2</fullName>
    </recommendedName>
</protein>
<dbReference type="PANTHER" id="PTHR12111:SF1">
    <property type="entry name" value="SPLICING FACTOR YJU2"/>
    <property type="match status" value="1"/>
</dbReference>
<feature type="region of interest" description="Disordered" evidence="10">
    <location>
        <begin position="215"/>
        <end position="286"/>
    </location>
</feature>
<evidence type="ECO:0000256" key="5">
    <source>
        <dbReference type="ARBA" id="ARBA00022833"/>
    </source>
</evidence>
<evidence type="ECO:0000256" key="10">
    <source>
        <dbReference type="SAM" id="MobiDB-lite"/>
    </source>
</evidence>
<keyword evidence="12" id="KW-1185">Reference proteome</keyword>
<feature type="compositionally biased region" description="Polar residues" evidence="10">
    <location>
        <begin position="259"/>
        <end position="268"/>
    </location>
</feature>
<feature type="binding site" evidence="8">
    <location>
        <position position="43"/>
    </location>
    <ligand>
        <name>Zn(2+)</name>
        <dbReference type="ChEBI" id="CHEBI:29105"/>
    </ligand>
</feature>
<feature type="compositionally biased region" description="Basic and acidic residues" evidence="10">
    <location>
        <begin position="269"/>
        <end position="282"/>
    </location>
</feature>
<dbReference type="HAMAP" id="MF_03226">
    <property type="entry name" value="YJU2"/>
    <property type="match status" value="1"/>
</dbReference>
<evidence type="ECO:0000256" key="2">
    <source>
        <dbReference type="ARBA" id="ARBA00022664"/>
    </source>
</evidence>
<comment type="similarity">
    <text evidence="8">Belongs to the CWC16 family. YJU2 subfamily.</text>
</comment>
<feature type="binding site" evidence="8">
    <location>
        <position position="46"/>
    </location>
    <ligand>
        <name>Zn(2+)</name>
        <dbReference type="ChEBI" id="CHEBI:29105"/>
    </ligand>
</feature>
<keyword evidence="2" id="KW-0507">mRNA processing</keyword>
<gene>
    <name evidence="11" type="ORF">GAYE_SCF13G3408</name>
</gene>
<evidence type="ECO:0000256" key="3">
    <source>
        <dbReference type="ARBA" id="ARBA00022723"/>
    </source>
</evidence>
<dbReference type="InterPro" id="IPR043701">
    <property type="entry name" value="Yju2"/>
</dbReference>
<dbReference type="InterPro" id="IPR007590">
    <property type="entry name" value="Saf4/Yju2"/>
</dbReference>
<reference evidence="11 12" key="1">
    <citation type="submission" date="2022-07" db="EMBL/GenBank/DDBJ databases">
        <title>Genome-wide signatures of adaptation to extreme environments.</title>
        <authorList>
            <person name="Cho C.H."/>
            <person name="Yoon H.S."/>
        </authorList>
    </citation>
    <scope>NUCLEOTIDE SEQUENCE [LARGE SCALE GENOMIC DNA]</scope>
    <source>
        <strain evidence="11 12">108.79 E11</strain>
    </source>
</reference>
<comment type="subcellular location">
    <subcellularLocation>
        <location evidence="1 8">Nucleus</location>
    </subcellularLocation>
</comment>
<dbReference type="PANTHER" id="PTHR12111">
    <property type="entry name" value="SPLICING FACTOR YJU2"/>
    <property type="match status" value="1"/>
</dbReference>
<feature type="region of interest" description="Disordered" evidence="10">
    <location>
        <begin position="1"/>
        <end position="24"/>
    </location>
</feature>
<keyword evidence="7 8" id="KW-0539">Nucleus</keyword>
<keyword evidence="5 8" id="KW-0862">Zinc</keyword>
<dbReference type="GO" id="GO:0046872">
    <property type="term" value="F:metal ion binding"/>
    <property type="evidence" value="ECO:0007669"/>
    <property type="project" value="UniProtKB-KW"/>
</dbReference>
<organism evidence="11 12">
    <name type="scientific">Galdieria yellowstonensis</name>
    <dbReference type="NCBI Taxonomy" id="3028027"/>
    <lineage>
        <taxon>Eukaryota</taxon>
        <taxon>Rhodophyta</taxon>
        <taxon>Bangiophyceae</taxon>
        <taxon>Galdieriales</taxon>
        <taxon>Galdieriaceae</taxon>
        <taxon>Galdieria</taxon>
    </lineage>
</organism>
<comment type="function">
    <text evidence="8">Part of the spliceosome which catalyzes two sequential transesterification reactions, first the excision of the non-coding intron from pre-mRNA and then the ligation of the coding exons to form the mature mRNA. Plays a role in stabilizing the structure of the spliceosome catalytic core and docking of the branch helix into the active site, producing 5'-exon and lariat intron-3'-intermediates.</text>
</comment>
<dbReference type="GO" id="GO:0000349">
    <property type="term" value="P:generation of catalytic spliceosome for first transesterification step"/>
    <property type="evidence" value="ECO:0007669"/>
    <property type="project" value="UniProtKB-UniRule"/>
</dbReference>
<sequence length="304" mass="35058">MGERKVLNKYYPPDFDPEKLPRGRRPKDRLEAVRFMLPMTVRCKTCGEYMYAGKKFNAKKETVKNEEYLGIKIYRFYVKCAGCSSPFTIKTDPKNADYVCEHGVSRNYEIWKQEEEAEKEAESLRREQEEDAMQALENKTMDMKEEMELLDTLDELKSLKAREAKLDPDYLLLRQKRIAEENSMKSNSSNDEENLVAEVFHPKKRQLIVIRPEESENNSALVSDSCKRIDDAPKRERSAPRGSLLNGKLRLNAVKKETSVNSSQTANDKLTRTNDEKDEGKKSSVLKSVVAYESDTDSVDNEIT</sequence>
<comment type="subunit">
    <text evidence="8">Component of the spliceosome. Present in the activated B complex, the catalytically activated B* complex which catalyzes the branching, the catalytic step 1 C complex catalyzing the exon ligation, and the postcatalytic P complex containing the ligated exons (mRNA) and the excised lariat intron.</text>
</comment>
<accession>A0AAV9IDP4</accession>
<evidence type="ECO:0000256" key="9">
    <source>
        <dbReference type="SAM" id="Coils"/>
    </source>
</evidence>
<evidence type="ECO:0000313" key="11">
    <source>
        <dbReference type="EMBL" id="KAK4525500.1"/>
    </source>
</evidence>
<evidence type="ECO:0000256" key="6">
    <source>
        <dbReference type="ARBA" id="ARBA00023187"/>
    </source>
</evidence>
<evidence type="ECO:0000256" key="7">
    <source>
        <dbReference type="ARBA" id="ARBA00023242"/>
    </source>
</evidence>
<dbReference type="Pfam" id="PF04502">
    <property type="entry name" value="Saf4_Yju2"/>
    <property type="match status" value="1"/>
</dbReference>
<keyword evidence="9" id="KW-0175">Coiled coil</keyword>
<dbReference type="GO" id="GO:0071006">
    <property type="term" value="C:U2-type catalytic step 1 spliceosome"/>
    <property type="evidence" value="ECO:0007669"/>
    <property type="project" value="UniProtKB-UniRule"/>
</dbReference>